<dbReference type="Proteomes" id="UP000238350">
    <property type="component" value="Unassembled WGS sequence"/>
</dbReference>
<evidence type="ECO:0000256" key="5">
    <source>
        <dbReference type="ARBA" id="ARBA00023211"/>
    </source>
</evidence>
<dbReference type="SMART" id="SM01011">
    <property type="entry name" value="AMP_N"/>
    <property type="match status" value="1"/>
</dbReference>
<dbReference type="Gene3D" id="3.40.350.10">
    <property type="entry name" value="Creatinase/prolidase N-terminal domain"/>
    <property type="match status" value="1"/>
</dbReference>
<dbReference type="CDD" id="cd01087">
    <property type="entry name" value="Prolidase"/>
    <property type="match status" value="1"/>
</dbReference>
<evidence type="ECO:0000256" key="1">
    <source>
        <dbReference type="ARBA" id="ARBA00001936"/>
    </source>
</evidence>
<keyword evidence="9" id="KW-1185">Reference proteome</keyword>
<evidence type="ECO:0000313" key="9">
    <source>
        <dbReference type="Proteomes" id="UP000238350"/>
    </source>
</evidence>
<evidence type="ECO:0000256" key="2">
    <source>
        <dbReference type="ARBA" id="ARBA00008766"/>
    </source>
</evidence>
<dbReference type="Pfam" id="PF00557">
    <property type="entry name" value="Peptidase_M24"/>
    <property type="match status" value="1"/>
</dbReference>
<sequence length="444" mass="49013">MSQVRARALGQAFAENRPHLVQKGHLTPLIPPSEFADRRAKVLQHMKPSSLAIVPGNVVQFASPSVFHPFRQDPTMQYLTGFLESDACLLLHKGSDSSIAEEILLVNEKDTWAEKWEGDRTGTELIPELLGIETALPNSKLRQTVTSLLGSVSTVYADLSPKATVRAGPFFHHELPALAHNSKASVRELSDLVNPLRAIKSENEIDAMRMAAEISAIGYNRAFRQEFYSEHQLHAFLDFMFRNSGGESDAYLAVVAGGAHALTIHYVRNDDVLQPGDLVLVDAGARYGGYCADISRTWPVNGKFSGPQRDLYEAVLNVNKACIERCTVSSGMSLHDIHRFSEKQMQIELANAGLELPRSLVSVAYPHSIGHHLGLDVHDVSVQGQLEANNVITIEPGVYIPFDDRFPKAYQGIGIRIEDNIVVGITGYENLTIDTLKEVEEVQR</sequence>
<evidence type="ECO:0000313" key="8">
    <source>
        <dbReference type="EMBL" id="PRT56936.1"/>
    </source>
</evidence>
<protein>
    <submittedName>
        <fullName evidence="8">Intermediate cleaving peptidase 55</fullName>
    </submittedName>
</protein>
<keyword evidence="4" id="KW-0378">Hydrolase</keyword>
<comment type="cofactor">
    <cofactor evidence="1">
        <name>Mn(2+)</name>
        <dbReference type="ChEBI" id="CHEBI:29035"/>
    </cofactor>
</comment>
<dbReference type="RefSeq" id="XP_024666881.1">
    <property type="nucleotide sequence ID" value="XM_024811113.1"/>
</dbReference>
<dbReference type="SUPFAM" id="SSF53092">
    <property type="entry name" value="Creatinase/prolidase N-terminal domain"/>
    <property type="match status" value="1"/>
</dbReference>
<dbReference type="PROSITE" id="PS00491">
    <property type="entry name" value="PROLINE_PEPTIDASE"/>
    <property type="match status" value="1"/>
</dbReference>
<dbReference type="InterPro" id="IPR052433">
    <property type="entry name" value="X-Pro_dipept-like"/>
</dbReference>
<dbReference type="InterPro" id="IPR029149">
    <property type="entry name" value="Creatin/AminoP/Spt16_N"/>
</dbReference>
<dbReference type="Pfam" id="PF05195">
    <property type="entry name" value="AMP_N"/>
    <property type="match status" value="1"/>
</dbReference>
<dbReference type="GO" id="GO:0070006">
    <property type="term" value="F:metalloaminopeptidase activity"/>
    <property type="evidence" value="ECO:0007669"/>
    <property type="project" value="InterPro"/>
</dbReference>
<comment type="similarity">
    <text evidence="2 6">Belongs to the peptidase M24B family.</text>
</comment>
<dbReference type="EMBL" id="NDIQ01000022">
    <property type="protein sequence ID" value="PRT56936.1"/>
    <property type="molecule type" value="Genomic_DNA"/>
</dbReference>
<keyword evidence="3 6" id="KW-0479">Metal-binding</keyword>
<reference evidence="8 9" key="1">
    <citation type="submission" date="2017-04" db="EMBL/GenBank/DDBJ databases">
        <title>Genome sequencing of [Candida] sorbophila.</title>
        <authorList>
            <person name="Ahn J.O."/>
        </authorList>
    </citation>
    <scope>NUCLEOTIDE SEQUENCE [LARGE SCALE GENOMIC DNA]</scope>
    <source>
        <strain evidence="8 9">DS02</strain>
    </source>
</reference>
<dbReference type="AlphaFoldDB" id="A0A2T0FPM2"/>
<evidence type="ECO:0000256" key="6">
    <source>
        <dbReference type="RuleBase" id="RU000590"/>
    </source>
</evidence>
<dbReference type="GO" id="GO:0006508">
    <property type="term" value="P:proteolysis"/>
    <property type="evidence" value="ECO:0007669"/>
    <property type="project" value="TreeGrafter"/>
</dbReference>
<dbReference type="InterPro" id="IPR000994">
    <property type="entry name" value="Pept_M24"/>
</dbReference>
<dbReference type="Gene3D" id="3.90.230.10">
    <property type="entry name" value="Creatinase/methionine aminopeptidase superfamily"/>
    <property type="match status" value="1"/>
</dbReference>
<dbReference type="InterPro" id="IPR001131">
    <property type="entry name" value="Peptidase_M24B_aminopep-P_CS"/>
</dbReference>
<dbReference type="GeneID" id="36518304"/>
<dbReference type="InterPro" id="IPR036005">
    <property type="entry name" value="Creatinase/aminopeptidase-like"/>
</dbReference>
<dbReference type="GO" id="GO:0030145">
    <property type="term" value="F:manganese ion binding"/>
    <property type="evidence" value="ECO:0007669"/>
    <property type="project" value="InterPro"/>
</dbReference>
<keyword evidence="5" id="KW-0464">Manganese</keyword>
<name>A0A2T0FPM2_9ASCO</name>
<dbReference type="PANTHER" id="PTHR43226">
    <property type="entry name" value="XAA-PRO AMINOPEPTIDASE 3"/>
    <property type="match status" value="1"/>
</dbReference>
<proteinExistence type="inferred from homology"/>
<dbReference type="PANTHER" id="PTHR43226:SF4">
    <property type="entry name" value="XAA-PRO AMINOPEPTIDASE 3"/>
    <property type="match status" value="1"/>
</dbReference>
<dbReference type="InterPro" id="IPR007865">
    <property type="entry name" value="Aminopep_P_N"/>
</dbReference>
<comment type="caution">
    <text evidence="8">The sequence shown here is derived from an EMBL/GenBank/DDBJ whole genome shotgun (WGS) entry which is preliminary data.</text>
</comment>
<gene>
    <name evidence="8" type="ORF">B9G98_04556</name>
</gene>
<organism evidence="8 9">
    <name type="scientific">Wickerhamiella sorbophila</name>
    <dbReference type="NCBI Taxonomy" id="45607"/>
    <lineage>
        <taxon>Eukaryota</taxon>
        <taxon>Fungi</taxon>
        <taxon>Dikarya</taxon>
        <taxon>Ascomycota</taxon>
        <taxon>Saccharomycotina</taxon>
        <taxon>Dipodascomycetes</taxon>
        <taxon>Dipodascales</taxon>
        <taxon>Trichomonascaceae</taxon>
        <taxon>Wickerhamiella</taxon>
    </lineage>
</organism>
<evidence type="ECO:0000256" key="3">
    <source>
        <dbReference type="ARBA" id="ARBA00022723"/>
    </source>
</evidence>
<dbReference type="SUPFAM" id="SSF55920">
    <property type="entry name" value="Creatinase/aminopeptidase"/>
    <property type="match status" value="1"/>
</dbReference>
<dbReference type="GO" id="GO:0005739">
    <property type="term" value="C:mitochondrion"/>
    <property type="evidence" value="ECO:0007669"/>
    <property type="project" value="TreeGrafter"/>
</dbReference>
<dbReference type="OrthoDB" id="4215474at2759"/>
<dbReference type="STRING" id="45607.A0A2T0FPM2"/>
<evidence type="ECO:0000259" key="7">
    <source>
        <dbReference type="SMART" id="SM01011"/>
    </source>
</evidence>
<evidence type="ECO:0000256" key="4">
    <source>
        <dbReference type="ARBA" id="ARBA00022801"/>
    </source>
</evidence>
<feature type="domain" description="Aminopeptidase P N-terminal" evidence="7">
    <location>
        <begin position="30"/>
        <end position="166"/>
    </location>
</feature>
<accession>A0A2T0FPM2</accession>